<dbReference type="Pfam" id="PF01837">
    <property type="entry name" value="HcyBio"/>
    <property type="match status" value="1"/>
</dbReference>
<dbReference type="PIRSF" id="PIRSF004698">
    <property type="entry name" value="UCP004698_CBS_MJ0100"/>
    <property type="match status" value="1"/>
</dbReference>
<accession>A0A0E3SRE4</accession>
<dbReference type="Gene3D" id="3.10.580.10">
    <property type="entry name" value="CBS-domain"/>
    <property type="match status" value="1"/>
</dbReference>
<evidence type="ECO:0000256" key="4">
    <source>
        <dbReference type="PROSITE-ProRule" id="PRU00703"/>
    </source>
</evidence>
<dbReference type="PANTHER" id="PTHR48108">
    <property type="entry name" value="CBS DOMAIN-CONTAINING PROTEIN CBSX2, CHLOROPLASTIC"/>
    <property type="match status" value="1"/>
</dbReference>
<name>A0A0E3SRE4_METMT</name>
<dbReference type="PROSITE" id="PS51371">
    <property type="entry name" value="CBS"/>
    <property type="match status" value="2"/>
</dbReference>
<dbReference type="InterPro" id="IPR002708">
    <property type="entry name" value="HcyBio"/>
</dbReference>
<keyword evidence="4" id="KW-0129">CBS domain</keyword>
<dbReference type="GO" id="GO:0009086">
    <property type="term" value="P:methionine biosynthetic process"/>
    <property type="evidence" value="ECO:0007669"/>
    <property type="project" value="UniProtKB-KW"/>
</dbReference>
<dbReference type="EMBL" id="CP009518">
    <property type="protein sequence ID" value="AKB84878.1"/>
    <property type="molecule type" value="Genomic_DNA"/>
</dbReference>
<evidence type="ECO:0000256" key="1">
    <source>
        <dbReference type="ARBA" id="ARBA00022605"/>
    </source>
</evidence>
<dbReference type="SUPFAM" id="SSF54631">
    <property type="entry name" value="CBS-domain pair"/>
    <property type="match status" value="1"/>
</dbReference>
<proteinExistence type="predicted"/>
<evidence type="ECO:0000256" key="3">
    <source>
        <dbReference type="ARBA" id="ARBA00023167"/>
    </source>
</evidence>
<dbReference type="InterPro" id="IPR046342">
    <property type="entry name" value="CBS_dom_sf"/>
</dbReference>
<dbReference type="KEGG" id="mmet:MCMEM_0825"/>
<evidence type="ECO:0000256" key="2">
    <source>
        <dbReference type="ARBA" id="ARBA00022737"/>
    </source>
</evidence>
<dbReference type="Proteomes" id="UP000033048">
    <property type="component" value="Chromosome"/>
</dbReference>
<dbReference type="Pfam" id="PF00571">
    <property type="entry name" value="CBS"/>
    <property type="match status" value="2"/>
</dbReference>
<dbReference type="InterPro" id="IPR000644">
    <property type="entry name" value="CBS_dom"/>
</dbReference>
<evidence type="ECO:0000259" key="5">
    <source>
        <dbReference type="PROSITE" id="PS51371"/>
    </source>
</evidence>
<feature type="domain" description="CBS" evidence="5">
    <location>
        <begin position="409"/>
        <end position="466"/>
    </location>
</feature>
<gene>
    <name evidence="6" type="ORF">MCMEM_0825</name>
</gene>
<dbReference type="AlphaFoldDB" id="A0A0E3SRE4"/>
<dbReference type="HOGENOM" id="CLU_043239_0_0_2"/>
<sequence length="525" mass="56971">MHVCKLPEVIYATAIITEYNAEVLDMVKKTIHEINGKIRDGSVNVVTAEEMVDIVGELGAEGAAKEVDVVTTGTFGAMCSSGVWLNFGHSEPPIRISKMWLNDVEAYSGVAAVDAYIGATQQSQSKGMDYGGAHVIEDLVRGNSIDIHGISPGTDCYPRKVIDTTINIYDLNQAIMLNPRNSYQKYNAATNSTNHTLHTYMGALLPHNGNVTYSGAGVLSPMHNDPNYETIGTGTRIFLGGTQGYVVGEGTQHSPAAGFGTLMLKGDLKEMSPEYIRAATFKGYGSSLYVGMGIPIPVLNEDIAKATAVTDDDIVTNVLDYGIPSRDRPVLRTVTYGELRSGSIDINGKEVPTSPMSSFKKSREIANELKQWIRNGEFFVSMPVERLPRDTACNAMKQTNANPHVMDIMSSDVTTIREDAGFHDAAKVIMEKQFNHLPVVDSGNHLVGIVTAWDISKAVAKDEHNLVKDIMTRKVVTANPDEAVDVSAFKLDSNNVSALPVIDSNRHVVGIVTSDDISKLLARRH</sequence>
<keyword evidence="3" id="KW-0486">Methionine biosynthesis</keyword>
<dbReference type="PANTHER" id="PTHR48108:SF26">
    <property type="entry name" value="CBS DOMAIN-CONTAINING PROTEIN DDB_G0289609"/>
    <property type="match status" value="1"/>
</dbReference>
<evidence type="ECO:0000313" key="6">
    <source>
        <dbReference type="EMBL" id="AKB84878.1"/>
    </source>
</evidence>
<dbReference type="PATRIC" id="fig|1434104.5.peg.894"/>
<protein>
    <submittedName>
        <fullName evidence="6">Inosine-5'-monophosphate dehydrogenase</fullName>
    </submittedName>
</protein>
<keyword evidence="1" id="KW-0028">Amino-acid biosynthesis</keyword>
<dbReference type="InterPro" id="IPR051462">
    <property type="entry name" value="CBS_domain-containing"/>
</dbReference>
<dbReference type="InterPro" id="IPR016426">
    <property type="entry name" value="MA1821-like"/>
</dbReference>
<feature type="domain" description="CBS" evidence="5">
    <location>
        <begin position="471"/>
        <end position="525"/>
    </location>
</feature>
<reference evidence="6 7" key="1">
    <citation type="submission" date="2014-07" db="EMBL/GenBank/DDBJ databases">
        <title>Methanogenic archaea and the global carbon cycle.</title>
        <authorList>
            <person name="Henriksen J.R."/>
            <person name="Luke J."/>
            <person name="Reinhart S."/>
            <person name="Benedict M.N."/>
            <person name="Youngblut N.D."/>
            <person name="Metcalf M.E."/>
            <person name="Whitaker R.J."/>
            <person name="Metcalf W.W."/>
        </authorList>
    </citation>
    <scope>NUCLEOTIDE SEQUENCE [LARGE SCALE GENOMIC DNA]</scope>
    <source>
        <strain evidence="6 7">MM1</strain>
    </source>
</reference>
<keyword evidence="2" id="KW-0677">Repeat</keyword>
<keyword evidence="7" id="KW-1185">Reference proteome</keyword>
<dbReference type="STRING" id="1434104.MCMEM_0825"/>
<evidence type="ECO:0000313" key="7">
    <source>
        <dbReference type="Proteomes" id="UP000033048"/>
    </source>
</evidence>
<dbReference type="SMART" id="SM00116">
    <property type="entry name" value="CBS"/>
    <property type="match status" value="2"/>
</dbReference>
<organism evidence="6 7">
    <name type="scientific">Methanococcoides methylutens MM1</name>
    <dbReference type="NCBI Taxonomy" id="1434104"/>
    <lineage>
        <taxon>Archaea</taxon>
        <taxon>Methanobacteriati</taxon>
        <taxon>Methanobacteriota</taxon>
        <taxon>Stenosarchaea group</taxon>
        <taxon>Methanomicrobia</taxon>
        <taxon>Methanosarcinales</taxon>
        <taxon>Methanosarcinaceae</taxon>
        <taxon>Methanococcoides</taxon>
    </lineage>
</organism>